<protein>
    <submittedName>
        <fullName evidence="1">Uncharacterized protein</fullName>
    </submittedName>
</protein>
<organism evidence="1">
    <name type="scientific">Anguilla anguilla</name>
    <name type="common">European freshwater eel</name>
    <name type="synonym">Muraena anguilla</name>
    <dbReference type="NCBI Taxonomy" id="7936"/>
    <lineage>
        <taxon>Eukaryota</taxon>
        <taxon>Metazoa</taxon>
        <taxon>Chordata</taxon>
        <taxon>Craniata</taxon>
        <taxon>Vertebrata</taxon>
        <taxon>Euteleostomi</taxon>
        <taxon>Actinopterygii</taxon>
        <taxon>Neopterygii</taxon>
        <taxon>Teleostei</taxon>
        <taxon>Anguilliformes</taxon>
        <taxon>Anguillidae</taxon>
        <taxon>Anguilla</taxon>
    </lineage>
</organism>
<sequence>MHYDPDRMNGLFSLLGIPVFLSPSTNLPPKLSARNINPHVRS</sequence>
<evidence type="ECO:0000313" key="1">
    <source>
        <dbReference type="EMBL" id="JAH54353.1"/>
    </source>
</evidence>
<reference evidence="1" key="2">
    <citation type="journal article" date="2015" name="Fish Shellfish Immunol.">
        <title>Early steps in the European eel (Anguilla anguilla)-Vibrio vulnificus interaction in the gills: Role of the RtxA13 toxin.</title>
        <authorList>
            <person name="Callol A."/>
            <person name="Pajuelo D."/>
            <person name="Ebbesson L."/>
            <person name="Teles M."/>
            <person name="MacKenzie S."/>
            <person name="Amaro C."/>
        </authorList>
    </citation>
    <scope>NUCLEOTIDE SEQUENCE</scope>
</reference>
<reference evidence="1" key="1">
    <citation type="submission" date="2014-11" db="EMBL/GenBank/DDBJ databases">
        <authorList>
            <person name="Amaro Gonzalez C."/>
        </authorList>
    </citation>
    <scope>NUCLEOTIDE SEQUENCE</scope>
</reference>
<name>A0A0E9TNQ8_ANGAN</name>
<dbReference type="EMBL" id="GBXM01054224">
    <property type="protein sequence ID" value="JAH54353.1"/>
    <property type="molecule type" value="Transcribed_RNA"/>
</dbReference>
<accession>A0A0E9TNQ8</accession>
<proteinExistence type="predicted"/>
<dbReference type="AlphaFoldDB" id="A0A0E9TNQ8"/>